<evidence type="ECO:0000256" key="1">
    <source>
        <dbReference type="SAM" id="Phobius"/>
    </source>
</evidence>
<evidence type="ECO:0000313" key="4">
    <source>
        <dbReference type="EMBL" id="SES69651.1"/>
    </source>
</evidence>
<evidence type="ECO:0000313" key="3">
    <source>
        <dbReference type="EMBL" id="SDC22133.1"/>
    </source>
</evidence>
<keyword evidence="1" id="KW-0812">Transmembrane</keyword>
<feature type="transmembrane region" description="Helical" evidence="1">
    <location>
        <begin position="12"/>
        <end position="34"/>
    </location>
</feature>
<evidence type="ECO:0000259" key="2">
    <source>
        <dbReference type="Pfam" id="PF11127"/>
    </source>
</evidence>
<dbReference type="Proteomes" id="UP000324021">
    <property type="component" value="Unassembled WGS sequence"/>
</dbReference>
<organism evidence="3 6">
    <name type="scientific">Natrinema hispanicum</name>
    <dbReference type="NCBI Taxonomy" id="392421"/>
    <lineage>
        <taxon>Archaea</taxon>
        <taxon>Methanobacteriati</taxon>
        <taxon>Methanobacteriota</taxon>
        <taxon>Stenosarchaea group</taxon>
        <taxon>Halobacteria</taxon>
        <taxon>Halobacteriales</taxon>
        <taxon>Natrialbaceae</taxon>
        <taxon>Natrinema</taxon>
    </lineage>
</organism>
<accession>A0A1G6JTV7</accession>
<dbReference type="STRING" id="392421.SAMN04488694_101150"/>
<dbReference type="OrthoDB" id="100832at2157"/>
<proteinExistence type="predicted"/>
<dbReference type="InterPro" id="IPR021309">
    <property type="entry name" value="YgaP-like_TM"/>
</dbReference>
<feature type="transmembrane region" description="Helical" evidence="1">
    <location>
        <begin position="40"/>
        <end position="60"/>
    </location>
</feature>
<dbReference type="Proteomes" id="UP000199320">
    <property type="component" value="Unassembled WGS sequence"/>
</dbReference>
<keyword evidence="5" id="KW-1185">Reference proteome</keyword>
<name>A0A1G6JTV7_9EURY</name>
<evidence type="ECO:0000313" key="5">
    <source>
        <dbReference type="Proteomes" id="UP000199320"/>
    </source>
</evidence>
<feature type="domain" description="Inner membrane protein YgaP-like transmembrane" evidence="2">
    <location>
        <begin position="1"/>
        <end position="69"/>
    </location>
</feature>
<keyword evidence="1" id="KW-1133">Transmembrane helix</keyword>
<keyword evidence="1" id="KW-0472">Membrane</keyword>
<dbReference type="Pfam" id="PF11127">
    <property type="entry name" value="YgaP-like_TM"/>
    <property type="match status" value="1"/>
</dbReference>
<dbReference type="EMBL" id="FOIC01000001">
    <property type="protein sequence ID" value="SES69651.1"/>
    <property type="molecule type" value="Genomic_DNA"/>
</dbReference>
<dbReference type="EMBL" id="FMZP01000002">
    <property type="protein sequence ID" value="SDC22133.1"/>
    <property type="molecule type" value="Genomic_DNA"/>
</dbReference>
<dbReference type="RefSeq" id="WP_092929077.1">
    <property type="nucleotide sequence ID" value="NZ_FMZP01000002.1"/>
</dbReference>
<dbReference type="AlphaFoldDB" id="A0A1G6JTV7"/>
<gene>
    <name evidence="4" type="ORF">SAMN04488694_101150</name>
    <name evidence="3" type="ORF">SAMN05192552_1002150</name>
</gene>
<reference evidence="5 6" key="2">
    <citation type="submission" date="2016-10" db="EMBL/GenBank/DDBJ databases">
        <authorList>
            <person name="Varghese N."/>
            <person name="Submissions S."/>
        </authorList>
    </citation>
    <scope>NUCLEOTIDE SEQUENCE [LARGE SCALE GENOMIC DNA]</scope>
    <source>
        <strain evidence="3 6">CDM_1</strain>
        <strain evidence="5">CDM_6</strain>
    </source>
</reference>
<protein>
    <recommendedName>
        <fullName evidence="2">Inner membrane protein YgaP-like transmembrane domain-containing protein</fullName>
    </recommendedName>
</protein>
<reference evidence="4" key="1">
    <citation type="submission" date="2016-10" db="EMBL/GenBank/DDBJ databases">
        <authorList>
            <person name="de Groot N.N."/>
        </authorList>
    </citation>
    <scope>NUCLEOTIDE SEQUENCE [LARGE SCALE GENOMIC DNA]</scope>
    <source>
        <strain evidence="4">CDM_6</strain>
    </source>
</reference>
<sequence length="88" mass="9351">MEKNVGGFDRTWRLAGGALLAIIGVAALVGVVSIGTVLPVLLVVFGVVFFATGVLQKCVLNRLVGLDTYRGEEAETDRMDEVSTDRPS</sequence>
<evidence type="ECO:0000313" key="6">
    <source>
        <dbReference type="Proteomes" id="UP000324021"/>
    </source>
</evidence>